<dbReference type="NCBIfam" id="TIGR03018">
    <property type="entry name" value="pepcterm_TyrKin"/>
    <property type="match status" value="1"/>
</dbReference>
<evidence type="ECO:0000256" key="4">
    <source>
        <dbReference type="ARBA" id="ARBA00022840"/>
    </source>
</evidence>
<reference evidence="8 9" key="1">
    <citation type="submission" date="2018-11" db="EMBL/GenBank/DDBJ databases">
        <title>Genomic Encyclopedia of Type Strains, Phase IV (KMG-IV): sequencing the most valuable type-strain genomes for metagenomic binning, comparative biology and taxonomic classification.</title>
        <authorList>
            <person name="Goeker M."/>
        </authorList>
    </citation>
    <scope>NUCLEOTIDE SEQUENCE [LARGE SCALE GENOMIC DNA]</scope>
    <source>
        <strain evidence="8 9">DSM 100275</strain>
    </source>
</reference>
<evidence type="ECO:0000256" key="1">
    <source>
        <dbReference type="ARBA" id="ARBA00022679"/>
    </source>
</evidence>
<keyword evidence="4" id="KW-0067">ATP-binding</keyword>
<comment type="caution">
    <text evidence="8">The sequence shown here is derived from an EMBL/GenBank/DDBJ whole genome shotgun (WGS) entry which is preliminary data.</text>
</comment>
<feature type="region of interest" description="Disordered" evidence="6">
    <location>
        <begin position="1"/>
        <end position="36"/>
    </location>
</feature>
<accession>A0A3N1YBG2</accession>
<keyword evidence="8" id="KW-0675">Receptor</keyword>
<sequence>MSIIERAMEKEGRRPAPETAPASPAGAAAAAPDAALRPQAVPQAQIDLERMRRRGYVTPDAEGRVVEEYRVIKRPLLANIARDEASRPEHANMIMVTSAMANEGKTFTAINLAMSIAMEMDRTVLLVDADVAHPSVASELGIPAGRGLIEVLAGEVRDLSEVLVRTNVPKLCVLPAGRRHQRSTELLGSAAMAALAGELARRYPDRVVIFDSPPLLQTTEASVLAGLMGQIVVVVEAERTSQRAVTEALELLEGCDCVGMVLNKTRRRGAAYYGGSYYGGYYGGGRS</sequence>
<evidence type="ECO:0000256" key="5">
    <source>
        <dbReference type="ARBA" id="ARBA00023137"/>
    </source>
</evidence>
<dbReference type="RefSeq" id="WP_211331866.1">
    <property type="nucleotide sequence ID" value="NZ_RJVI01000001.1"/>
</dbReference>
<organism evidence="8 9">
    <name type="scientific">Inmirania thermothiophila</name>
    <dbReference type="NCBI Taxonomy" id="1750597"/>
    <lineage>
        <taxon>Bacteria</taxon>
        <taxon>Pseudomonadati</taxon>
        <taxon>Pseudomonadota</taxon>
        <taxon>Gammaproteobacteria</taxon>
        <taxon>Chromatiales</taxon>
        <taxon>Ectothiorhodospiraceae</taxon>
        <taxon>Inmirania</taxon>
    </lineage>
</organism>
<dbReference type="GO" id="GO:0004713">
    <property type="term" value="F:protein tyrosine kinase activity"/>
    <property type="evidence" value="ECO:0007669"/>
    <property type="project" value="UniProtKB-KW"/>
</dbReference>
<evidence type="ECO:0000256" key="6">
    <source>
        <dbReference type="SAM" id="MobiDB-lite"/>
    </source>
</evidence>
<feature type="compositionally biased region" description="Basic and acidic residues" evidence="6">
    <location>
        <begin position="1"/>
        <end position="16"/>
    </location>
</feature>
<dbReference type="PANTHER" id="PTHR32309">
    <property type="entry name" value="TYROSINE-PROTEIN KINASE"/>
    <property type="match status" value="1"/>
</dbReference>
<dbReference type="InterPro" id="IPR027417">
    <property type="entry name" value="P-loop_NTPase"/>
</dbReference>
<feature type="domain" description="AAA" evidence="7">
    <location>
        <begin position="103"/>
        <end position="249"/>
    </location>
</feature>
<dbReference type="InterPro" id="IPR025669">
    <property type="entry name" value="AAA_dom"/>
</dbReference>
<gene>
    <name evidence="8" type="ORF">EDC57_0641</name>
</gene>
<dbReference type="SUPFAM" id="SSF52540">
    <property type="entry name" value="P-loop containing nucleoside triphosphate hydrolases"/>
    <property type="match status" value="1"/>
</dbReference>
<evidence type="ECO:0000313" key="8">
    <source>
        <dbReference type="EMBL" id="ROR34737.1"/>
    </source>
</evidence>
<dbReference type="EMBL" id="RJVI01000001">
    <property type="protein sequence ID" value="ROR34737.1"/>
    <property type="molecule type" value="Genomic_DNA"/>
</dbReference>
<dbReference type="AlphaFoldDB" id="A0A3N1YBG2"/>
<feature type="compositionally biased region" description="Low complexity" evidence="6">
    <location>
        <begin position="17"/>
        <end position="36"/>
    </location>
</feature>
<protein>
    <submittedName>
        <fullName evidence="8">Receptor protein-tyrosine kinase</fullName>
    </submittedName>
</protein>
<dbReference type="PANTHER" id="PTHR32309:SF31">
    <property type="entry name" value="CAPSULAR EXOPOLYSACCHARIDE FAMILY"/>
    <property type="match status" value="1"/>
</dbReference>
<keyword evidence="2" id="KW-0547">Nucleotide-binding</keyword>
<proteinExistence type="predicted"/>
<dbReference type="CDD" id="cd05387">
    <property type="entry name" value="BY-kinase"/>
    <property type="match status" value="1"/>
</dbReference>
<keyword evidence="5 8" id="KW-0829">Tyrosine-protein kinase</keyword>
<keyword evidence="3 8" id="KW-0418">Kinase</keyword>
<keyword evidence="1" id="KW-0808">Transferase</keyword>
<evidence type="ECO:0000256" key="2">
    <source>
        <dbReference type="ARBA" id="ARBA00022741"/>
    </source>
</evidence>
<evidence type="ECO:0000259" key="7">
    <source>
        <dbReference type="Pfam" id="PF13614"/>
    </source>
</evidence>
<evidence type="ECO:0000256" key="3">
    <source>
        <dbReference type="ARBA" id="ARBA00022777"/>
    </source>
</evidence>
<dbReference type="InterPro" id="IPR050445">
    <property type="entry name" value="Bact_polysacc_biosynth/exp"/>
</dbReference>
<keyword evidence="9" id="KW-1185">Reference proteome</keyword>
<dbReference type="InterPro" id="IPR005702">
    <property type="entry name" value="Wzc-like_C"/>
</dbReference>
<name>A0A3N1YBG2_9GAMM</name>
<evidence type="ECO:0000313" key="9">
    <source>
        <dbReference type="Proteomes" id="UP000276634"/>
    </source>
</evidence>
<dbReference type="Pfam" id="PF13614">
    <property type="entry name" value="AAA_31"/>
    <property type="match status" value="1"/>
</dbReference>
<dbReference type="Proteomes" id="UP000276634">
    <property type="component" value="Unassembled WGS sequence"/>
</dbReference>
<dbReference type="Gene3D" id="3.40.50.300">
    <property type="entry name" value="P-loop containing nucleotide triphosphate hydrolases"/>
    <property type="match status" value="1"/>
</dbReference>